<reference evidence="2" key="1">
    <citation type="journal article" date="2019" name="Int. J. Syst. Evol. Microbiol.">
        <title>The Global Catalogue of Microorganisms (GCM) 10K type strain sequencing project: providing services to taxonomists for standard genome sequencing and annotation.</title>
        <authorList>
            <consortium name="The Broad Institute Genomics Platform"/>
            <consortium name="The Broad Institute Genome Sequencing Center for Infectious Disease"/>
            <person name="Wu L."/>
            <person name="Ma J."/>
        </authorList>
    </citation>
    <scope>NUCLEOTIDE SEQUENCE [LARGE SCALE GENOMIC DNA]</scope>
    <source>
        <strain evidence="2">KCTC 42585</strain>
    </source>
</reference>
<protein>
    <submittedName>
        <fullName evidence="1">Uncharacterized protein</fullName>
    </submittedName>
</protein>
<accession>A0ABW5IZW1</accession>
<dbReference type="EMBL" id="JBHULT010000006">
    <property type="protein sequence ID" value="MFD2517730.1"/>
    <property type="molecule type" value="Genomic_DNA"/>
</dbReference>
<dbReference type="Proteomes" id="UP001597468">
    <property type="component" value="Unassembled WGS sequence"/>
</dbReference>
<organism evidence="1 2">
    <name type="scientific">Salinimicrobium flavum</name>
    <dbReference type="NCBI Taxonomy" id="1737065"/>
    <lineage>
        <taxon>Bacteria</taxon>
        <taxon>Pseudomonadati</taxon>
        <taxon>Bacteroidota</taxon>
        <taxon>Flavobacteriia</taxon>
        <taxon>Flavobacteriales</taxon>
        <taxon>Flavobacteriaceae</taxon>
        <taxon>Salinimicrobium</taxon>
    </lineage>
</organism>
<gene>
    <name evidence="1" type="ORF">ACFSTG_07480</name>
</gene>
<evidence type="ECO:0000313" key="1">
    <source>
        <dbReference type="EMBL" id="MFD2517730.1"/>
    </source>
</evidence>
<proteinExistence type="predicted"/>
<evidence type="ECO:0000313" key="2">
    <source>
        <dbReference type="Proteomes" id="UP001597468"/>
    </source>
</evidence>
<comment type="caution">
    <text evidence="1">The sequence shown here is derived from an EMBL/GenBank/DDBJ whole genome shotgun (WGS) entry which is preliminary data.</text>
</comment>
<keyword evidence="2" id="KW-1185">Reference proteome</keyword>
<sequence>MKKIFPILILLLAGFLIYNSKRSYYKNKTDFYEKNLNGIINQIKEGRGTKVYINESDFFYLEQLENKSLKVGDSISKKNSDLFVFEKNKNNGFSYLTTINVKKPKDNYYEFFFGI</sequence>
<name>A0ABW5IZW1_9FLAO</name>
<dbReference type="RefSeq" id="WP_380750440.1">
    <property type="nucleotide sequence ID" value="NZ_JBHULT010000006.1"/>
</dbReference>